<keyword evidence="7" id="KW-1185">Reference proteome</keyword>
<protein>
    <submittedName>
        <fullName evidence="6">Isoprene synthase, chloroplastic</fullName>
    </submittedName>
</protein>
<dbReference type="InterPro" id="IPR050148">
    <property type="entry name" value="Terpene_synthase-like"/>
</dbReference>
<keyword evidence="3" id="KW-0460">Magnesium</keyword>
<dbReference type="InterPro" id="IPR005630">
    <property type="entry name" value="Terpene_synthase_metal-bd"/>
</dbReference>
<feature type="domain" description="Terpene synthase N-terminal" evidence="4">
    <location>
        <begin position="19"/>
        <end position="196"/>
    </location>
</feature>
<evidence type="ECO:0000256" key="2">
    <source>
        <dbReference type="ARBA" id="ARBA00022723"/>
    </source>
</evidence>
<dbReference type="Pfam" id="PF03936">
    <property type="entry name" value="Terpene_synth_C"/>
    <property type="match status" value="1"/>
</dbReference>
<sequence length="856" mass="97971">MEIQCTAAEQSVSYQPSSWSYDFIQSIGDDHMNHVMEVEEDAGKKMEDEVRCMLENEDVEPLVLIELIDDIDRLGIAYRFQETIDRALERILLQSSQVELKMHENLHSCALCFRLLRRHGYHVSTDIFESFKDSNGNFTTSLAADVEGMLSLYEASHLALDGESTLDKAREFARFHLKNMLGKMDMRSAMRVSRALELPSHHRMQRLEARWNIEIWNDLEPQFSKCRVGLTKVVKLITVLDDIYDVYGSAAELELLTNAVDKWDVNAVNDLPDYMKLFFFALYNTVNDMAYDTLKEQDQVIIFQLKKVWADLCKAFLREAEWRYKKEIPRFDEYLDHGWTSSSGVVLLTHAYFLTTQNITHEDIKALNDGHGLLRSPSTVFRLANDLSSSKDDVGRGETAKAVLCYMHETGASDEVACAYIGKLIDQNWKMINKENTYNSALFGKCFIQTAQNLARIALCQTAWRCSYCPNRWIKKSSQVSDHGAHSLYEMKIQFKSFGLYHCCNYSSSCFWSNRKFGYCNISVRKMSEIGFFSKLSDDVILNILYNLEDEPRNWARIACVSTRFSSLIRTVCCKTKCSQAIPAVVADLLPSGASVSGPPGGWASLYKLAVCCPGLVHSGVLLENSDFRIESEIGPDEDYQENKLLQLTESEKIASPSCADHESSVSVSAREWSLYDDLLFDTLYNHSESLSEKPAEMPESTVCKRRKICRSFRSHLASGIWNLSREQGNKLLAGRFKGDCLYICDWPGCIHVEEKRNYMLFRGIFKNFKQSRVWRTINDGNRNKIDLNCIFCSSKQTWDLHSSFCLRRYFRCHDDGEPVVRAYVSSNLIGAPLCEVLSTLDEELEWLKSPKAYSP</sequence>
<reference evidence="6" key="2">
    <citation type="journal article" date="2024" name="Plant">
        <title>Genomic evolution and insights into agronomic trait innovations of Sesamum species.</title>
        <authorList>
            <person name="Miao H."/>
            <person name="Wang L."/>
            <person name="Qu L."/>
            <person name="Liu H."/>
            <person name="Sun Y."/>
            <person name="Le M."/>
            <person name="Wang Q."/>
            <person name="Wei S."/>
            <person name="Zheng Y."/>
            <person name="Lin W."/>
            <person name="Duan Y."/>
            <person name="Cao H."/>
            <person name="Xiong S."/>
            <person name="Wang X."/>
            <person name="Wei L."/>
            <person name="Li C."/>
            <person name="Ma Q."/>
            <person name="Ju M."/>
            <person name="Zhao R."/>
            <person name="Li G."/>
            <person name="Mu C."/>
            <person name="Tian Q."/>
            <person name="Mei H."/>
            <person name="Zhang T."/>
            <person name="Gao T."/>
            <person name="Zhang H."/>
        </authorList>
    </citation>
    <scope>NUCLEOTIDE SEQUENCE</scope>
    <source>
        <strain evidence="6">K16</strain>
    </source>
</reference>
<proteinExistence type="predicted"/>
<dbReference type="GO" id="GO:0016102">
    <property type="term" value="P:diterpenoid biosynthetic process"/>
    <property type="evidence" value="ECO:0007669"/>
    <property type="project" value="InterPro"/>
</dbReference>
<dbReference type="SUPFAM" id="SSF81383">
    <property type="entry name" value="F-box domain"/>
    <property type="match status" value="1"/>
</dbReference>
<dbReference type="CDD" id="cd00684">
    <property type="entry name" value="Terpene_cyclase_plant_C1"/>
    <property type="match status" value="1"/>
</dbReference>
<dbReference type="InterPro" id="IPR008930">
    <property type="entry name" value="Terpenoid_cyclase/PrenylTrfase"/>
</dbReference>
<evidence type="ECO:0000259" key="5">
    <source>
        <dbReference type="Pfam" id="PF03936"/>
    </source>
</evidence>
<dbReference type="SUPFAM" id="SSF48576">
    <property type="entry name" value="Terpenoid synthases"/>
    <property type="match status" value="1"/>
</dbReference>
<comment type="cofactor">
    <cofactor evidence="1">
        <name>Mg(2+)</name>
        <dbReference type="ChEBI" id="CHEBI:18420"/>
    </cofactor>
</comment>
<dbReference type="Gene3D" id="1.50.10.130">
    <property type="entry name" value="Terpene synthase, N-terminal domain"/>
    <property type="match status" value="1"/>
</dbReference>
<dbReference type="InterPro" id="IPR036047">
    <property type="entry name" value="F-box-like_dom_sf"/>
</dbReference>
<dbReference type="SFLD" id="SFLDS00005">
    <property type="entry name" value="Isoprenoid_Synthase_Type_I"/>
    <property type="match status" value="1"/>
</dbReference>
<dbReference type="PANTHER" id="PTHR31225">
    <property type="entry name" value="OS04G0344100 PROTEIN-RELATED"/>
    <property type="match status" value="1"/>
</dbReference>
<dbReference type="SFLD" id="SFLDG01019">
    <property type="entry name" value="Terpene_Cyclase_Like_1_C_Termi"/>
    <property type="match status" value="1"/>
</dbReference>
<gene>
    <name evidence="6" type="ORF">Sango_0379300</name>
</gene>
<name>A0AAE1XAR3_9LAMI</name>
<dbReference type="GO" id="GO:0000287">
    <property type="term" value="F:magnesium ion binding"/>
    <property type="evidence" value="ECO:0007669"/>
    <property type="project" value="InterPro"/>
</dbReference>
<feature type="domain" description="Terpene synthase metal-binding" evidence="5">
    <location>
        <begin position="220"/>
        <end position="430"/>
    </location>
</feature>
<dbReference type="FunFam" id="1.50.10.130:FF:000001">
    <property type="entry name" value="Isoprene synthase, chloroplastic"/>
    <property type="match status" value="1"/>
</dbReference>
<dbReference type="GO" id="GO:0010333">
    <property type="term" value="F:terpene synthase activity"/>
    <property type="evidence" value="ECO:0007669"/>
    <property type="project" value="InterPro"/>
</dbReference>
<dbReference type="EMBL" id="JACGWL010000002">
    <property type="protein sequence ID" value="KAK4407983.1"/>
    <property type="molecule type" value="Genomic_DNA"/>
</dbReference>
<dbReference type="InterPro" id="IPR044814">
    <property type="entry name" value="Terpene_cyclase_plant_C1"/>
</dbReference>
<organism evidence="6 7">
    <name type="scientific">Sesamum angolense</name>
    <dbReference type="NCBI Taxonomy" id="2727404"/>
    <lineage>
        <taxon>Eukaryota</taxon>
        <taxon>Viridiplantae</taxon>
        <taxon>Streptophyta</taxon>
        <taxon>Embryophyta</taxon>
        <taxon>Tracheophyta</taxon>
        <taxon>Spermatophyta</taxon>
        <taxon>Magnoliopsida</taxon>
        <taxon>eudicotyledons</taxon>
        <taxon>Gunneridae</taxon>
        <taxon>Pentapetalae</taxon>
        <taxon>asterids</taxon>
        <taxon>lamiids</taxon>
        <taxon>Lamiales</taxon>
        <taxon>Pedaliaceae</taxon>
        <taxon>Sesamum</taxon>
    </lineage>
</organism>
<evidence type="ECO:0000313" key="7">
    <source>
        <dbReference type="Proteomes" id="UP001289374"/>
    </source>
</evidence>
<evidence type="ECO:0000259" key="4">
    <source>
        <dbReference type="Pfam" id="PF01397"/>
    </source>
</evidence>
<keyword evidence="2" id="KW-0479">Metal-binding</keyword>
<dbReference type="Gene3D" id="1.10.600.10">
    <property type="entry name" value="Farnesyl Diphosphate Synthase"/>
    <property type="match status" value="1"/>
</dbReference>
<dbReference type="AlphaFoldDB" id="A0AAE1XAR3"/>
<dbReference type="Pfam" id="PF01397">
    <property type="entry name" value="Terpene_synth"/>
    <property type="match status" value="1"/>
</dbReference>
<reference evidence="6" key="1">
    <citation type="submission" date="2020-06" db="EMBL/GenBank/DDBJ databases">
        <authorList>
            <person name="Li T."/>
            <person name="Hu X."/>
            <person name="Zhang T."/>
            <person name="Song X."/>
            <person name="Zhang H."/>
            <person name="Dai N."/>
            <person name="Sheng W."/>
            <person name="Hou X."/>
            <person name="Wei L."/>
        </authorList>
    </citation>
    <scope>NUCLEOTIDE SEQUENCE</scope>
    <source>
        <strain evidence="6">K16</strain>
        <tissue evidence="6">Leaf</tissue>
    </source>
</reference>
<evidence type="ECO:0000256" key="3">
    <source>
        <dbReference type="ARBA" id="ARBA00022842"/>
    </source>
</evidence>
<dbReference type="InterPro" id="IPR036965">
    <property type="entry name" value="Terpene_synth_N_sf"/>
</dbReference>
<dbReference type="InterPro" id="IPR008949">
    <property type="entry name" value="Isoprenoid_synthase_dom_sf"/>
</dbReference>
<dbReference type="PANTHER" id="PTHR31225:SF252">
    <property type="entry name" value="TERPENE SYNTHASE 12-RELATED"/>
    <property type="match status" value="1"/>
</dbReference>
<evidence type="ECO:0000313" key="6">
    <source>
        <dbReference type="EMBL" id="KAK4407983.1"/>
    </source>
</evidence>
<dbReference type="InterPro" id="IPR001906">
    <property type="entry name" value="Terpene_synth_N"/>
</dbReference>
<dbReference type="SUPFAM" id="SSF48239">
    <property type="entry name" value="Terpenoid cyclases/Protein prenyltransferases"/>
    <property type="match status" value="1"/>
</dbReference>
<dbReference type="InterPro" id="IPR034741">
    <property type="entry name" value="Terpene_cyclase-like_1_C"/>
</dbReference>
<dbReference type="Proteomes" id="UP001289374">
    <property type="component" value="Unassembled WGS sequence"/>
</dbReference>
<accession>A0AAE1XAR3</accession>
<comment type="caution">
    <text evidence="6">The sequence shown here is derived from an EMBL/GenBank/DDBJ whole genome shotgun (WGS) entry which is preliminary data.</text>
</comment>
<evidence type="ECO:0000256" key="1">
    <source>
        <dbReference type="ARBA" id="ARBA00001946"/>
    </source>
</evidence>